<comment type="caution">
    <text evidence="1">The sequence shown here is derived from an EMBL/GenBank/DDBJ whole genome shotgun (WGS) entry which is preliminary data.</text>
</comment>
<evidence type="ECO:0000313" key="2">
    <source>
        <dbReference type="Proteomes" id="UP001470230"/>
    </source>
</evidence>
<reference evidence="1 2" key="1">
    <citation type="submission" date="2024-04" db="EMBL/GenBank/DDBJ databases">
        <title>Tritrichomonas musculus Genome.</title>
        <authorList>
            <person name="Alves-Ferreira E."/>
            <person name="Grigg M."/>
            <person name="Lorenzi H."/>
            <person name="Galac M."/>
        </authorList>
    </citation>
    <scope>NUCLEOTIDE SEQUENCE [LARGE SCALE GENOMIC DNA]</scope>
    <source>
        <strain evidence="1 2">EAF2021</strain>
    </source>
</reference>
<organism evidence="1 2">
    <name type="scientific">Tritrichomonas musculus</name>
    <dbReference type="NCBI Taxonomy" id="1915356"/>
    <lineage>
        <taxon>Eukaryota</taxon>
        <taxon>Metamonada</taxon>
        <taxon>Parabasalia</taxon>
        <taxon>Tritrichomonadida</taxon>
        <taxon>Tritrichomonadidae</taxon>
        <taxon>Tritrichomonas</taxon>
    </lineage>
</organism>
<keyword evidence="2" id="KW-1185">Reference proteome</keyword>
<name>A0ABR2LAV9_9EUKA</name>
<accession>A0ABR2LAV9</accession>
<evidence type="ECO:0000313" key="1">
    <source>
        <dbReference type="EMBL" id="KAK8900342.1"/>
    </source>
</evidence>
<sequence>MPEAKGKRKFKQKRTEKIFTEDINETVNLNETDEKGNFLPSLPWETHWYKDFEFLNEKIKKPNSNCSLCDFKPTQIDPSSCDTDVIVTIAMGKIYGLPTTIRSIRTSQIHSAIVVLADSEAAASIQSDMQDIINDCGVNVIDVGDLTFHQMKGRYRTRWHLIYDYFRINPLKFTRFVMTDAYDSFFQGDIFMKSLKEDTIYFSTESINIGRCMHNSRWIKEIYPESLKLMKDKPIICAGPVAGGVKPLLEFCKLMFAVDMWEDKWITPPDQAYVNYVVRTNMLEENKIPYEVVPNDGFMTTVGYCDRKKELMVDENGNVGCPGFKTTPLLIHQYVRPKNMRGHMFHVCNSTNSNAFKRDPYSKASF</sequence>
<dbReference type="Proteomes" id="UP001470230">
    <property type="component" value="Unassembled WGS sequence"/>
</dbReference>
<gene>
    <name evidence="1" type="ORF">M9Y10_002668</name>
</gene>
<protein>
    <submittedName>
        <fullName evidence="1">Uncharacterized protein</fullName>
    </submittedName>
</protein>
<dbReference type="EMBL" id="JAPFFF010000001">
    <property type="protein sequence ID" value="KAK8900342.1"/>
    <property type="molecule type" value="Genomic_DNA"/>
</dbReference>
<proteinExistence type="predicted"/>